<sequence length="801" mass="91059">MSGFGFSVGDIIAGGKLAKDIYENCFTKEQAADVKYARFRQDIKSLGDSLGQLESIINNANNQASHPHHFGVALQVLPDVTGDFHQTLNDCEKLLRDHAGLQRGRSNCLENFRWWTSAERDVYSLRERVKFHVTKVAFIAKPFETQLLLGIRRDVQQIRRDLAHLTGIVTNGVGQTRNASHPPFLDSVTLPDHILTRFTVAFNVNRPACFEEKSDWPLKEGFDALVFHFSKSTIEFNSRPELGQNIPEGPQYLNLLKCIWIMERLKSSSYFTNAGTDSLWADYMRGLEDEIRIEFRRFEHRQLIAPMQDVIRILPDSDYSIWVVQGPPLRPLDMAEQRPLEEKILELSLPQVYASRQSSLTVFRKSDTQFRLVTTTKRADNPMFHHAEGFHVDMNSTRLIPSYAAPNEKSSVTNNIVLCNDKGQSPEWVSLSDYTGIASLQRALLGYRVHHDMSNLSWCVNGSKEEGDWGDGRLQLWQPKPLPAILPDRENQSTNRRNASFSTLRLPQLEFGTNMFSPELAELGSDQMRNERPLTIFAERTTPIAVNSTSTSNEVAEPSNSTSCQMPWNADSITAAYPMSSDSSHFTGAQSPLSSPSWSRYGWGPTRPISKEQTWSSDLKPDLKRHSTGRSSTTLVTRSSIASPVNGPHGDGVELFRPEVPVLVIFTMCRARYTFLHVTLEQNIFINSQSCACRNSRKACTRAVLESKTKKKPFTVHRYSAEQDYEKGLYSWDLALFRSPRRQEPKSLHVIEKMKTLDLAFSTVAAKDEFLKELTELENIRIVEQNEYEKKLLEKKRRALS</sequence>
<feature type="region of interest" description="Disordered" evidence="1">
    <location>
        <begin position="611"/>
        <end position="635"/>
    </location>
</feature>
<evidence type="ECO:0000313" key="2">
    <source>
        <dbReference type="EMBL" id="CAF9913917.1"/>
    </source>
</evidence>
<keyword evidence="3" id="KW-1185">Reference proteome</keyword>
<feature type="region of interest" description="Disordered" evidence="1">
    <location>
        <begin position="548"/>
        <end position="567"/>
    </location>
</feature>
<dbReference type="EMBL" id="CAJPDT010000012">
    <property type="protein sequence ID" value="CAF9913917.1"/>
    <property type="molecule type" value="Genomic_DNA"/>
</dbReference>
<dbReference type="OrthoDB" id="5400409at2759"/>
<evidence type="ECO:0000256" key="1">
    <source>
        <dbReference type="SAM" id="MobiDB-lite"/>
    </source>
</evidence>
<evidence type="ECO:0008006" key="4">
    <source>
        <dbReference type="Google" id="ProtNLM"/>
    </source>
</evidence>
<reference evidence="2" key="1">
    <citation type="submission" date="2021-03" db="EMBL/GenBank/DDBJ databases">
        <authorList>
            <person name="Tagirdzhanova G."/>
        </authorList>
    </citation>
    <scope>NUCLEOTIDE SEQUENCE</scope>
</reference>
<organism evidence="2 3">
    <name type="scientific">Imshaugia aleurites</name>
    <dbReference type="NCBI Taxonomy" id="172621"/>
    <lineage>
        <taxon>Eukaryota</taxon>
        <taxon>Fungi</taxon>
        <taxon>Dikarya</taxon>
        <taxon>Ascomycota</taxon>
        <taxon>Pezizomycotina</taxon>
        <taxon>Lecanoromycetes</taxon>
        <taxon>OSLEUM clade</taxon>
        <taxon>Lecanoromycetidae</taxon>
        <taxon>Lecanorales</taxon>
        <taxon>Lecanorineae</taxon>
        <taxon>Parmeliaceae</taxon>
        <taxon>Imshaugia</taxon>
    </lineage>
</organism>
<accession>A0A8H3EWU4</accession>
<dbReference type="Proteomes" id="UP000664534">
    <property type="component" value="Unassembled WGS sequence"/>
</dbReference>
<name>A0A8H3EWU4_9LECA</name>
<comment type="caution">
    <text evidence="2">The sequence shown here is derived from an EMBL/GenBank/DDBJ whole genome shotgun (WGS) entry which is preliminary data.</text>
</comment>
<proteinExistence type="predicted"/>
<gene>
    <name evidence="2" type="ORF">IMSHALPRED_001478</name>
</gene>
<protein>
    <recommendedName>
        <fullName evidence="4">Fungal N-terminal domain-containing protein</fullName>
    </recommendedName>
</protein>
<feature type="compositionally biased region" description="Polar residues" evidence="1">
    <location>
        <begin position="548"/>
        <end position="566"/>
    </location>
</feature>
<dbReference type="AlphaFoldDB" id="A0A8H3EWU4"/>
<evidence type="ECO:0000313" key="3">
    <source>
        <dbReference type="Proteomes" id="UP000664534"/>
    </source>
</evidence>